<reference evidence="3 4" key="1">
    <citation type="submission" date="2019-03" db="EMBL/GenBank/DDBJ databases">
        <title>Genomic Encyclopedia of Type Strains, Phase IV (KMG-IV): sequencing the most valuable type-strain genomes for metagenomic binning, comparative biology and taxonomic classification.</title>
        <authorList>
            <person name="Goeker M."/>
        </authorList>
    </citation>
    <scope>NUCLEOTIDE SEQUENCE [LARGE SCALE GENOMIC DNA]</scope>
    <source>
        <strain evidence="3 4">DSM 18792</strain>
    </source>
</reference>
<keyword evidence="3" id="KW-0255">Endonuclease</keyword>
<dbReference type="Pfam" id="PF03372">
    <property type="entry name" value="Exo_endo_phos"/>
    <property type="match status" value="1"/>
</dbReference>
<feature type="transmembrane region" description="Helical" evidence="1">
    <location>
        <begin position="7"/>
        <end position="28"/>
    </location>
</feature>
<feature type="transmembrane region" description="Helical" evidence="1">
    <location>
        <begin position="44"/>
        <end position="61"/>
    </location>
</feature>
<keyword evidence="4" id="KW-1185">Reference proteome</keyword>
<keyword evidence="1" id="KW-0472">Membrane</keyword>
<comment type="caution">
    <text evidence="3">The sequence shown here is derived from an EMBL/GenBank/DDBJ whole genome shotgun (WGS) entry which is preliminary data.</text>
</comment>
<organism evidence="3 4">
    <name type="scientific">Mariniflexile fucanivorans</name>
    <dbReference type="NCBI Taxonomy" id="264023"/>
    <lineage>
        <taxon>Bacteria</taxon>
        <taxon>Pseudomonadati</taxon>
        <taxon>Bacteroidota</taxon>
        <taxon>Flavobacteriia</taxon>
        <taxon>Flavobacteriales</taxon>
        <taxon>Flavobacteriaceae</taxon>
        <taxon>Mariniflexile</taxon>
    </lineage>
</organism>
<feature type="transmembrane region" description="Helical" evidence="1">
    <location>
        <begin position="68"/>
        <end position="87"/>
    </location>
</feature>
<dbReference type="RefSeq" id="WP_132215077.1">
    <property type="nucleotide sequence ID" value="NZ_OX156936.1"/>
</dbReference>
<dbReference type="Gene3D" id="3.60.10.10">
    <property type="entry name" value="Endonuclease/exonuclease/phosphatase"/>
    <property type="match status" value="1"/>
</dbReference>
<accession>A0A4R1RMH3</accession>
<gene>
    <name evidence="3" type="ORF">EV196_10237</name>
</gene>
<dbReference type="EMBL" id="SLUP01000002">
    <property type="protein sequence ID" value="TCL67481.1"/>
    <property type="molecule type" value="Genomic_DNA"/>
</dbReference>
<keyword evidence="3" id="KW-0540">Nuclease</keyword>
<dbReference type="OrthoDB" id="9796594at2"/>
<dbReference type="GO" id="GO:0004527">
    <property type="term" value="F:exonuclease activity"/>
    <property type="evidence" value="ECO:0007669"/>
    <property type="project" value="UniProtKB-KW"/>
</dbReference>
<keyword evidence="1" id="KW-1133">Transmembrane helix</keyword>
<dbReference type="SUPFAM" id="SSF56219">
    <property type="entry name" value="DNase I-like"/>
    <property type="match status" value="1"/>
</dbReference>
<dbReference type="AlphaFoldDB" id="A0A4R1RMH3"/>
<keyword evidence="3" id="KW-0378">Hydrolase</keyword>
<dbReference type="GO" id="GO:0004519">
    <property type="term" value="F:endonuclease activity"/>
    <property type="evidence" value="ECO:0007669"/>
    <property type="project" value="UniProtKB-KW"/>
</dbReference>
<keyword evidence="1" id="KW-0812">Transmembrane</keyword>
<protein>
    <submittedName>
        <fullName evidence="3">Endonuclease/exonuclease/phosphatase (EEP) superfamily protein YafD</fullName>
    </submittedName>
</protein>
<dbReference type="Proteomes" id="UP000295455">
    <property type="component" value="Unassembled WGS sequence"/>
</dbReference>
<sequence>MEKIRKLLIIILYSIAVLVVVSSILSVFRNTESRYLKMLDFPRIQFFLVTLVCLIIVFFVFKFRYWYNYLIIFALLLGLVINGRYLINYTPFVATTVPSQNFLNPNDELISILIVNVKMSNRNMQPLLEQIDIKKPDLLLAMEIDTWLDRQLHSIEMLYPYSKEIINEVAYGMVLYSKFPLDKLKVDYVNNKNVPLIESMLTLLNGKKVDLYCVHPVPPAHFKNLPDNEGQHEIAMKKLGKQIESKNSPTIVMGDLNDVVWSNVDELTNTKNLLFDIRTGRGFYNSYNAENFLMRWPLDHVYVTKEFRLKKIERLDYIGSDHFPIYVELVL</sequence>
<evidence type="ECO:0000256" key="1">
    <source>
        <dbReference type="SAM" id="Phobius"/>
    </source>
</evidence>
<evidence type="ECO:0000313" key="4">
    <source>
        <dbReference type="Proteomes" id="UP000295455"/>
    </source>
</evidence>
<proteinExistence type="predicted"/>
<keyword evidence="3" id="KW-0269">Exonuclease</keyword>
<name>A0A4R1RMH3_9FLAO</name>
<evidence type="ECO:0000259" key="2">
    <source>
        <dbReference type="Pfam" id="PF03372"/>
    </source>
</evidence>
<dbReference type="InterPro" id="IPR005135">
    <property type="entry name" value="Endo/exonuclease/phosphatase"/>
</dbReference>
<feature type="domain" description="Endonuclease/exonuclease/phosphatase" evidence="2">
    <location>
        <begin position="116"/>
        <end position="322"/>
    </location>
</feature>
<dbReference type="InterPro" id="IPR036691">
    <property type="entry name" value="Endo/exonu/phosph_ase_sf"/>
</dbReference>
<evidence type="ECO:0000313" key="3">
    <source>
        <dbReference type="EMBL" id="TCL67481.1"/>
    </source>
</evidence>